<dbReference type="AlphaFoldDB" id="A0A0R2PIS5"/>
<keyword evidence="2" id="KW-0548">Nucleotidyltransferase</keyword>
<protein>
    <recommendedName>
        <fullName evidence="6">3-deoxy-manno-octulosonate cytidylyltransferase</fullName>
    </recommendedName>
</protein>
<keyword evidence="1" id="KW-0808">Transferase</keyword>
<dbReference type="GO" id="GO:0005829">
    <property type="term" value="C:cytosol"/>
    <property type="evidence" value="ECO:0007669"/>
    <property type="project" value="TreeGrafter"/>
</dbReference>
<name>A0A0R2PIS5_9GAMM</name>
<dbReference type="NCBIfam" id="NF003952">
    <property type="entry name" value="PRK05450.1-5"/>
    <property type="match status" value="1"/>
</dbReference>
<dbReference type="SUPFAM" id="SSF53448">
    <property type="entry name" value="Nucleotide-diphospho-sugar transferases"/>
    <property type="match status" value="1"/>
</dbReference>
<dbReference type="GO" id="GO:0008690">
    <property type="term" value="F:3-deoxy-manno-octulosonate cytidylyltransferase activity"/>
    <property type="evidence" value="ECO:0007669"/>
    <property type="project" value="TreeGrafter"/>
</dbReference>
<proteinExistence type="predicted"/>
<dbReference type="EMBL" id="LIAV01000375">
    <property type="protein sequence ID" value="KRO37919.1"/>
    <property type="molecule type" value="Genomic_DNA"/>
</dbReference>
<dbReference type="PANTHER" id="PTHR42866">
    <property type="entry name" value="3-DEOXY-MANNO-OCTULOSONATE CYTIDYLYLTRANSFERASE"/>
    <property type="match status" value="1"/>
</dbReference>
<keyword evidence="3" id="KW-0448">Lipopolysaccharide biosynthesis</keyword>
<accession>A0A0R2PIS5</accession>
<dbReference type="PANTHER" id="PTHR42866:SF2">
    <property type="entry name" value="3-DEOXY-MANNO-OCTULOSONATE CYTIDYLYLTRANSFERASE, MITOCHONDRIAL"/>
    <property type="match status" value="1"/>
</dbReference>
<evidence type="ECO:0000313" key="4">
    <source>
        <dbReference type="EMBL" id="KRO37919.1"/>
    </source>
</evidence>
<organism evidence="4 5">
    <name type="scientific">SAR86 cluster bacterium BACL1 MAG-120920-bin57</name>
    <dbReference type="NCBI Taxonomy" id="1655571"/>
    <lineage>
        <taxon>Bacteria</taxon>
        <taxon>Pseudomonadati</taxon>
        <taxon>Pseudomonadota</taxon>
        <taxon>Gammaproteobacteria</taxon>
        <taxon>SAR86 cluster</taxon>
    </lineage>
</organism>
<dbReference type="Pfam" id="PF02348">
    <property type="entry name" value="CTP_transf_3"/>
    <property type="match status" value="1"/>
</dbReference>
<evidence type="ECO:0000313" key="5">
    <source>
        <dbReference type="Proteomes" id="UP000050874"/>
    </source>
</evidence>
<evidence type="ECO:0000256" key="2">
    <source>
        <dbReference type="ARBA" id="ARBA00022695"/>
    </source>
</evidence>
<evidence type="ECO:0008006" key="6">
    <source>
        <dbReference type="Google" id="ProtNLM"/>
    </source>
</evidence>
<dbReference type="InterPro" id="IPR029044">
    <property type="entry name" value="Nucleotide-diphossugar_trans"/>
</dbReference>
<dbReference type="InterPro" id="IPR003329">
    <property type="entry name" value="Cytidylyl_trans"/>
</dbReference>
<reference evidence="5" key="1">
    <citation type="submission" date="2015-10" db="EMBL/GenBank/DDBJ databases">
        <title>Metagenome-Assembled Genomes uncover a global brackish microbiome.</title>
        <authorList>
            <person name="Hugerth L.W."/>
            <person name="Larsson J."/>
            <person name="Alneberg J."/>
            <person name="Lindh M.V."/>
            <person name="Legrand C."/>
            <person name="Pinhassi J."/>
            <person name="Andersson A."/>
        </authorList>
    </citation>
    <scope>NUCLEOTIDE SEQUENCE [LARGE SCALE GENOMIC DNA]</scope>
</reference>
<gene>
    <name evidence="4" type="ORF">ABR63_01075</name>
</gene>
<dbReference type="Proteomes" id="UP000050874">
    <property type="component" value="Unassembled WGS sequence"/>
</dbReference>
<dbReference type="Gene3D" id="3.90.550.10">
    <property type="entry name" value="Spore Coat Polysaccharide Biosynthesis Protein SpsA, Chain A"/>
    <property type="match status" value="1"/>
</dbReference>
<comment type="caution">
    <text evidence="4">The sequence shown here is derived from an EMBL/GenBank/DDBJ whole genome shotgun (WGS) entry which is preliminary data.</text>
</comment>
<sequence length="255" mass="28501">MKKTLGVIPARMASSRFPGKPLKEILGVPMLAHCYERALLSQACDNLVIATPDEEIMSWAKLYNIPSILTGHHHDRATERAQETVDILSKQGEAYDFILLLQGDEPQIFPEDIKNLSTAFCGDDFEVVNLVYPIDGDDLGNPNVVKAIMTNASKISFFTRAHVPHSSHQAMRQLGMIGFTIAALSQYTKLQPTPLEELESIDMMRLLENDYEIHAVTSSSPILGVDNPEDIAKAELMMAQDFLLETYQDKYLSFI</sequence>
<dbReference type="GO" id="GO:0009103">
    <property type="term" value="P:lipopolysaccharide biosynthetic process"/>
    <property type="evidence" value="ECO:0007669"/>
    <property type="project" value="UniProtKB-KW"/>
</dbReference>
<evidence type="ECO:0000256" key="1">
    <source>
        <dbReference type="ARBA" id="ARBA00022679"/>
    </source>
</evidence>
<evidence type="ECO:0000256" key="3">
    <source>
        <dbReference type="ARBA" id="ARBA00022985"/>
    </source>
</evidence>